<keyword evidence="1" id="KW-0472">Membrane</keyword>
<keyword evidence="1" id="KW-1133">Transmembrane helix</keyword>
<evidence type="ECO:0000313" key="3">
    <source>
        <dbReference type="Proteomes" id="UP000076510"/>
    </source>
</evidence>
<accession>A0A163KSC0</accession>
<dbReference type="AlphaFoldDB" id="A0A163KSC0"/>
<proteinExistence type="predicted"/>
<keyword evidence="1" id="KW-0812">Transmembrane</keyword>
<dbReference type="RefSeq" id="WP_063191384.1">
    <property type="nucleotide sequence ID" value="NZ_JBLGCT010000002.1"/>
</dbReference>
<gene>
    <name evidence="2" type="ORF">AV649_20440</name>
</gene>
<evidence type="ECO:0000256" key="1">
    <source>
        <dbReference type="SAM" id="Phobius"/>
    </source>
</evidence>
<name>A0A163KSC0_9BACI</name>
<feature type="transmembrane region" description="Helical" evidence="1">
    <location>
        <begin position="257"/>
        <end position="278"/>
    </location>
</feature>
<sequence>MYKNEIQKNPFDRGIPSENNPIVIVVHTEYFSEHYEQLSKSVRKLIDISKLPFVSLLFLPVREANNHLIALFQKENIEISSYIDTKYSQEKVALKYNGKEKGILNGNLAKWGALHVGESKVRVLDSQAIANINPDYFVMSMDDEFYERNSINAKKITIKELLQELRILLVYYGIFYDRPNSRIYGEEAYYSYRVRINFPQLIESSIKWDLISNEEISIHPSNFGSLHQRLYLISKALDKIDFHSLKNPNNDTLDECLYHLGYMIMLVTGAFDGIAWIIKNFYKFEINPQKISIQVPLKKKNTDFIKKLSVFNPKLYAFLLDEVTQKKINIIYQIRHSLQHRTFIQGMGYSTSDKKLPNLLFLPHESPDLFESLSIKESNFWGFNSKINEGKLFDLRTFAHRIFEVTSELVNDSLSLINWELCLGSLTSAETKKLEEKLEDFKKFKAFNYSVGKESIYFN</sequence>
<dbReference type="OrthoDB" id="2969785at2"/>
<reference evidence="3" key="1">
    <citation type="submission" date="2016-01" db="EMBL/GenBank/DDBJ databases">
        <title>Whole genome sequencing of Bhargavaea cecembensis T14.</title>
        <authorList>
            <person name="Hong K.W."/>
        </authorList>
    </citation>
    <scope>NUCLEOTIDE SEQUENCE [LARGE SCALE GENOMIC DNA]</scope>
    <source>
        <strain evidence="3">M19</strain>
    </source>
</reference>
<organism evidence="2 3">
    <name type="scientific">Rossellomorea marisflavi</name>
    <dbReference type="NCBI Taxonomy" id="189381"/>
    <lineage>
        <taxon>Bacteria</taxon>
        <taxon>Bacillati</taxon>
        <taxon>Bacillota</taxon>
        <taxon>Bacilli</taxon>
        <taxon>Bacillales</taxon>
        <taxon>Bacillaceae</taxon>
        <taxon>Rossellomorea</taxon>
    </lineage>
</organism>
<dbReference type="EMBL" id="LQQY01000019">
    <property type="protein sequence ID" value="KZE48096.1"/>
    <property type="molecule type" value="Genomic_DNA"/>
</dbReference>
<protein>
    <submittedName>
        <fullName evidence="2">Uncharacterized protein</fullName>
    </submittedName>
</protein>
<evidence type="ECO:0000313" key="2">
    <source>
        <dbReference type="EMBL" id="KZE48096.1"/>
    </source>
</evidence>
<comment type="caution">
    <text evidence="2">The sequence shown here is derived from an EMBL/GenBank/DDBJ whole genome shotgun (WGS) entry which is preliminary data.</text>
</comment>
<dbReference type="Proteomes" id="UP000076510">
    <property type="component" value="Unassembled WGS sequence"/>
</dbReference>